<dbReference type="EMBL" id="MEUA01000023">
    <property type="protein sequence ID" value="OGC15246.1"/>
    <property type="molecule type" value="Genomic_DNA"/>
</dbReference>
<dbReference type="InterPro" id="IPR043519">
    <property type="entry name" value="NT_sf"/>
</dbReference>
<dbReference type="Gene3D" id="3.30.460.10">
    <property type="entry name" value="Beta Polymerase, domain 2"/>
    <property type="match status" value="1"/>
</dbReference>
<dbReference type="AlphaFoldDB" id="A0A1F4S485"/>
<evidence type="ECO:0000313" key="3">
    <source>
        <dbReference type="Proteomes" id="UP000177905"/>
    </source>
</evidence>
<dbReference type="PANTHER" id="PTHR33933:SF1">
    <property type="entry name" value="PROTEIN ADENYLYLTRANSFERASE MNTA-RELATED"/>
    <property type="match status" value="1"/>
</dbReference>
<evidence type="ECO:0000313" key="2">
    <source>
        <dbReference type="EMBL" id="OGC15246.1"/>
    </source>
</evidence>
<dbReference type="Pfam" id="PF18765">
    <property type="entry name" value="Polbeta"/>
    <property type="match status" value="1"/>
</dbReference>
<feature type="domain" description="Polymerase beta nucleotidyltransferase" evidence="1">
    <location>
        <begin position="9"/>
        <end position="105"/>
    </location>
</feature>
<sequence length="105" mass="11816">MLAKEDIQGIIETIKENVNPKQIYLFGSYASGTPTESSDLDILIIDDSGKAKNKLALEISKALFPRNFGLDLIVASSAEIKEKQKQNLSFWNNILNRGKKLYERN</sequence>
<dbReference type="PANTHER" id="PTHR33933">
    <property type="entry name" value="NUCLEOTIDYLTRANSFERASE"/>
    <property type="match status" value="1"/>
</dbReference>
<comment type="caution">
    <text evidence="2">The sequence shown here is derived from an EMBL/GenBank/DDBJ whole genome shotgun (WGS) entry which is preliminary data.</text>
</comment>
<dbReference type="InterPro" id="IPR041633">
    <property type="entry name" value="Polbeta"/>
</dbReference>
<organism evidence="2 3">
    <name type="scientific">candidate division WOR-1 bacterium RIFOXYB2_FULL_36_35</name>
    <dbReference type="NCBI Taxonomy" id="1802578"/>
    <lineage>
        <taxon>Bacteria</taxon>
        <taxon>Bacillati</taxon>
        <taxon>Saganbacteria</taxon>
    </lineage>
</organism>
<protein>
    <recommendedName>
        <fullName evidence="1">Polymerase beta nucleotidyltransferase domain-containing protein</fullName>
    </recommendedName>
</protein>
<dbReference type="InterPro" id="IPR052548">
    <property type="entry name" value="Type_VII_TA_antitoxin"/>
</dbReference>
<dbReference type="CDD" id="cd05403">
    <property type="entry name" value="NT_KNTase_like"/>
    <property type="match status" value="1"/>
</dbReference>
<gene>
    <name evidence="2" type="ORF">A2290_03115</name>
</gene>
<name>A0A1F4S485_UNCSA</name>
<proteinExistence type="predicted"/>
<accession>A0A1F4S485</accession>
<reference evidence="2 3" key="1">
    <citation type="journal article" date="2016" name="Nat. Commun.">
        <title>Thousands of microbial genomes shed light on interconnected biogeochemical processes in an aquifer system.</title>
        <authorList>
            <person name="Anantharaman K."/>
            <person name="Brown C.T."/>
            <person name="Hug L.A."/>
            <person name="Sharon I."/>
            <person name="Castelle C.J."/>
            <person name="Probst A.J."/>
            <person name="Thomas B.C."/>
            <person name="Singh A."/>
            <person name="Wilkins M.J."/>
            <person name="Karaoz U."/>
            <person name="Brodie E.L."/>
            <person name="Williams K.H."/>
            <person name="Hubbard S.S."/>
            <person name="Banfield J.F."/>
        </authorList>
    </citation>
    <scope>NUCLEOTIDE SEQUENCE [LARGE SCALE GENOMIC DNA]</scope>
</reference>
<dbReference type="Proteomes" id="UP000177905">
    <property type="component" value="Unassembled WGS sequence"/>
</dbReference>
<evidence type="ECO:0000259" key="1">
    <source>
        <dbReference type="Pfam" id="PF18765"/>
    </source>
</evidence>
<dbReference type="SUPFAM" id="SSF81301">
    <property type="entry name" value="Nucleotidyltransferase"/>
    <property type="match status" value="1"/>
</dbReference>